<proteinExistence type="predicted"/>
<dbReference type="PANTHER" id="PTHR35368:SF1">
    <property type="entry name" value="HYDROPEROXIDE REDUCTASE"/>
    <property type="match status" value="1"/>
</dbReference>
<gene>
    <name evidence="1" type="ORF">SCF082_LOCUS1953</name>
</gene>
<accession>A0ABP0HHS5</accession>
<dbReference type="InterPro" id="IPR052924">
    <property type="entry name" value="OsmC/Ohr_hydroprdx_reductase"/>
</dbReference>
<dbReference type="PANTHER" id="PTHR35368">
    <property type="entry name" value="HYDROPEROXIDE REDUCTASE"/>
    <property type="match status" value="1"/>
</dbReference>
<reference evidence="1 2" key="1">
    <citation type="submission" date="2024-02" db="EMBL/GenBank/DDBJ databases">
        <authorList>
            <person name="Chen Y."/>
            <person name="Shah S."/>
            <person name="Dougan E. K."/>
            <person name="Thang M."/>
            <person name="Chan C."/>
        </authorList>
    </citation>
    <scope>NUCLEOTIDE SEQUENCE [LARGE SCALE GENOMIC DNA]</scope>
</reference>
<dbReference type="InterPro" id="IPR036102">
    <property type="entry name" value="OsmC/Ohrsf"/>
</dbReference>
<dbReference type="InterPro" id="IPR015946">
    <property type="entry name" value="KH_dom-like_a/b"/>
</dbReference>
<keyword evidence="2" id="KW-1185">Reference proteome</keyword>
<evidence type="ECO:0000313" key="1">
    <source>
        <dbReference type="EMBL" id="CAK8989759.1"/>
    </source>
</evidence>
<dbReference type="Proteomes" id="UP001642464">
    <property type="component" value="Unassembled WGS sequence"/>
</dbReference>
<dbReference type="Pfam" id="PF02566">
    <property type="entry name" value="OsmC"/>
    <property type="match status" value="1"/>
</dbReference>
<dbReference type="SUPFAM" id="SSF82784">
    <property type="entry name" value="OsmC-like"/>
    <property type="match status" value="1"/>
</dbReference>
<organism evidence="1 2">
    <name type="scientific">Durusdinium trenchii</name>
    <dbReference type="NCBI Taxonomy" id="1381693"/>
    <lineage>
        <taxon>Eukaryota</taxon>
        <taxon>Sar</taxon>
        <taxon>Alveolata</taxon>
        <taxon>Dinophyceae</taxon>
        <taxon>Suessiales</taxon>
        <taxon>Symbiodiniaceae</taxon>
        <taxon>Durusdinium</taxon>
    </lineage>
</organism>
<dbReference type="Gene3D" id="3.30.300.20">
    <property type="match status" value="1"/>
</dbReference>
<name>A0ABP0HHS5_9DINO</name>
<keyword evidence="1" id="KW-0378">Hydrolase</keyword>
<dbReference type="EMBL" id="CAXAMM010000958">
    <property type="protein sequence ID" value="CAK8989759.1"/>
    <property type="molecule type" value="Genomic_DNA"/>
</dbReference>
<evidence type="ECO:0000313" key="2">
    <source>
        <dbReference type="Proteomes" id="UP001642464"/>
    </source>
</evidence>
<sequence length="188" mass="20155">MYSAARLCRSTPKCCFGRAFSGGPSAEAIAMIQASFKKNPAQAQATFKSVSELKDGLVSSGQLRTFQIKADEPESFGGTDSAPNPVEVLLFSLGACQEITTKAFANAMGVPLKRVSVELQGHIDLRGFFAVDESIRAGFNKIEGTFTVESPADTETIEKLKAAVDAHCPVKDMLQAVPMEVKLNHIQV</sequence>
<comment type="caution">
    <text evidence="1">The sequence shown here is derived from an EMBL/GenBank/DDBJ whole genome shotgun (WGS) entry which is preliminary data.</text>
</comment>
<protein>
    <submittedName>
        <fullName evidence="1">Alpha/beta hydrolase domain-containing protein 13</fullName>
    </submittedName>
</protein>
<dbReference type="InterPro" id="IPR003718">
    <property type="entry name" value="OsmC/Ohr_fam"/>
</dbReference>
<dbReference type="GO" id="GO:0016787">
    <property type="term" value="F:hydrolase activity"/>
    <property type="evidence" value="ECO:0007669"/>
    <property type="project" value="UniProtKB-KW"/>
</dbReference>